<dbReference type="Gene3D" id="4.10.1030.10">
    <property type="entry name" value="Ring Box Chain A, domain 5"/>
    <property type="match status" value="1"/>
</dbReference>
<evidence type="ECO:0000256" key="5">
    <source>
        <dbReference type="ARBA" id="ARBA00022786"/>
    </source>
</evidence>
<dbReference type="Proteomes" id="UP001151699">
    <property type="component" value="Chromosome B"/>
</dbReference>
<dbReference type="GO" id="GO:1902532">
    <property type="term" value="P:negative regulation of intracellular signal transduction"/>
    <property type="evidence" value="ECO:0007669"/>
    <property type="project" value="UniProtKB-ARBA"/>
</dbReference>
<dbReference type="InterPro" id="IPR016158">
    <property type="entry name" value="Cullin_homology"/>
</dbReference>
<dbReference type="SUPFAM" id="SSF75632">
    <property type="entry name" value="Cullin homology domain"/>
    <property type="match status" value="1"/>
</dbReference>
<dbReference type="GO" id="GO:0070936">
    <property type="term" value="P:protein K48-linked ubiquitination"/>
    <property type="evidence" value="ECO:0007669"/>
    <property type="project" value="UniProtKB-ARBA"/>
</dbReference>
<dbReference type="FunFam" id="1.20.1310.10:FF:000023">
    <property type="entry name" value="cullin-1"/>
    <property type="match status" value="1"/>
</dbReference>
<dbReference type="Pfam" id="PF00888">
    <property type="entry name" value="Cullin"/>
    <property type="match status" value="1"/>
</dbReference>
<dbReference type="Pfam" id="PF10557">
    <property type="entry name" value="Cullin_Nedd8"/>
    <property type="match status" value="1"/>
</dbReference>
<name>A0A9Q0N578_9DIPT</name>
<proteinExistence type="inferred from homology"/>
<dbReference type="AlphaFoldDB" id="A0A9Q0N578"/>
<evidence type="ECO:0000313" key="11">
    <source>
        <dbReference type="EMBL" id="KAJ6643792.1"/>
    </source>
</evidence>
<dbReference type="FunFam" id="1.20.1310.10:FF:000011">
    <property type="entry name" value="Cullin 1"/>
    <property type="match status" value="1"/>
</dbReference>
<evidence type="ECO:0000256" key="1">
    <source>
        <dbReference type="ARBA" id="ARBA00004906"/>
    </source>
</evidence>
<dbReference type="FunFam" id="1.20.1310.10:FF:000007">
    <property type="entry name" value="Cullin 1"/>
    <property type="match status" value="1"/>
</dbReference>
<dbReference type="SMART" id="SM00884">
    <property type="entry name" value="Cullin_Nedd8"/>
    <property type="match status" value="1"/>
</dbReference>
<feature type="domain" description="Cullin family profile" evidence="10">
    <location>
        <begin position="394"/>
        <end position="622"/>
    </location>
</feature>
<dbReference type="InterPro" id="IPR001373">
    <property type="entry name" value="Cullin_N"/>
</dbReference>
<dbReference type="PANTHER" id="PTHR11932">
    <property type="entry name" value="CULLIN"/>
    <property type="match status" value="1"/>
</dbReference>
<comment type="caution">
    <text evidence="11">The sequence shown here is derived from an EMBL/GenBank/DDBJ whole genome shotgun (WGS) entry which is preliminary data.</text>
</comment>
<evidence type="ECO:0000256" key="4">
    <source>
        <dbReference type="ARBA" id="ARBA00022499"/>
    </source>
</evidence>
<evidence type="ECO:0000313" key="12">
    <source>
        <dbReference type="Proteomes" id="UP001151699"/>
    </source>
</evidence>
<dbReference type="InterPro" id="IPR016159">
    <property type="entry name" value="Cullin_repeat-like_dom_sf"/>
</dbReference>
<dbReference type="InterPro" id="IPR045093">
    <property type="entry name" value="Cullin"/>
</dbReference>
<organism evidence="11 12">
    <name type="scientific">Pseudolycoriella hygida</name>
    <dbReference type="NCBI Taxonomy" id="35572"/>
    <lineage>
        <taxon>Eukaryota</taxon>
        <taxon>Metazoa</taxon>
        <taxon>Ecdysozoa</taxon>
        <taxon>Arthropoda</taxon>
        <taxon>Hexapoda</taxon>
        <taxon>Insecta</taxon>
        <taxon>Pterygota</taxon>
        <taxon>Neoptera</taxon>
        <taxon>Endopterygota</taxon>
        <taxon>Diptera</taxon>
        <taxon>Nematocera</taxon>
        <taxon>Sciaroidea</taxon>
        <taxon>Sciaridae</taxon>
        <taxon>Pseudolycoriella</taxon>
    </lineage>
</organism>
<dbReference type="FunFam" id="1.20.1310.10:FF:000019">
    <property type="entry name" value="Cullin 1"/>
    <property type="match status" value="1"/>
</dbReference>
<dbReference type="SMART" id="SM00182">
    <property type="entry name" value="CULLIN"/>
    <property type="match status" value="1"/>
</dbReference>
<dbReference type="GO" id="GO:0031625">
    <property type="term" value="F:ubiquitin protein ligase binding"/>
    <property type="evidence" value="ECO:0007669"/>
    <property type="project" value="InterPro"/>
</dbReference>
<evidence type="ECO:0000256" key="7">
    <source>
        <dbReference type="ARBA" id="ARBA00069612"/>
    </source>
</evidence>
<dbReference type="EMBL" id="WJQU01000002">
    <property type="protein sequence ID" value="KAJ6643792.1"/>
    <property type="molecule type" value="Genomic_DNA"/>
</dbReference>
<dbReference type="InterPro" id="IPR036390">
    <property type="entry name" value="WH_DNA-bd_sf"/>
</dbReference>
<dbReference type="SUPFAM" id="SSF46785">
    <property type="entry name" value="Winged helix' DNA-binding domain"/>
    <property type="match status" value="1"/>
</dbReference>
<dbReference type="GO" id="GO:0010564">
    <property type="term" value="P:regulation of cell cycle process"/>
    <property type="evidence" value="ECO:0007669"/>
    <property type="project" value="UniProtKB-ARBA"/>
</dbReference>
<evidence type="ECO:0000256" key="2">
    <source>
        <dbReference type="ARBA" id="ARBA00006019"/>
    </source>
</evidence>
<evidence type="ECO:0000256" key="3">
    <source>
        <dbReference type="ARBA" id="ARBA00022481"/>
    </source>
</evidence>
<dbReference type="InterPro" id="IPR019559">
    <property type="entry name" value="Cullin_neddylation_domain"/>
</dbReference>
<keyword evidence="5" id="KW-0833">Ubl conjugation pathway</keyword>
<dbReference type="GO" id="GO:0019005">
    <property type="term" value="C:SCF ubiquitin ligase complex"/>
    <property type="evidence" value="ECO:0007669"/>
    <property type="project" value="UniProtKB-ARBA"/>
</dbReference>
<keyword evidence="4" id="KW-1017">Isopeptide bond</keyword>
<comment type="similarity">
    <text evidence="2 8 9">Belongs to the cullin family.</text>
</comment>
<keyword evidence="12" id="KW-1185">Reference proteome</keyword>
<reference evidence="11" key="1">
    <citation type="submission" date="2022-07" db="EMBL/GenBank/DDBJ databases">
        <authorList>
            <person name="Trinca V."/>
            <person name="Uliana J.V.C."/>
            <person name="Torres T.T."/>
            <person name="Ward R.J."/>
            <person name="Monesi N."/>
        </authorList>
    </citation>
    <scope>NUCLEOTIDE SEQUENCE</scope>
    <source>
        <strain evidence="11">HSMRA1968</strain>
        <tissue evidence="11">Whole embryos</tissue>
    </source>
</reference>
<dbReference type="Gene3D" id="1.20.1310.10">
    <property type="entry name" value="Cullin Repeats"/>
    <property type="match status" value="4"/>
</dbReference>
<dbReference type="Gene3D" id="1.10.10.10">
    <property type="entry name" value="Winged helix-like DNA-binding domain superfamily/Winged helix DNA-binding domain"/>
    <property type="match status" value="2"/>
</dbReference>
<dbReference type="GO" id="GO:0006915">
    <property type="term" value="P:apoptotic process"/>
    <property type="evidence" value="ECO:0007669"/>
    <property type="project" value="UniProtKB-ARBA"/>
</dbReference>
<dbReference type="InterPro" id="IPR016157">
    <property type="entry name" value="Cullin_CS"/>
</dbReference>
<dbReference type="InterPro" id="IPR059120">
    <property type="entry name" value="Cullin-like_AB"/>
</dbReference>
<dbReference type="Pfam" id="PF26557">
    <property type="entry name" value="Cullin_AB"/>
    <property type="match status" value="1"/>
</dbReference>
<protein>
    <recommendedName>
        <fullName evidence="7">Cullin-1</fullName>
    </recommendedName>
</protein>
<dbReference type="FunFam" id="4.10.1030.10:FF:000002">
    <property type="entry name" value="cullin homolog 1"/>
    <property type="match status" value="1"/>
</dbReference>
<evidence type="ECO:0000256" key="8">
    <source>
        <dbReference type="PROSITE-ProRule" id="PRU00330"/>
    </source>
</evidence>
<evidence type="ECO:0000256" key="9">
    <source>
        <dbReference type="RuleBase" id="RU003829"/>
    </source>
</evidence>
<keyword evidence="3" id="KW-0488">Methylation</keyword>
<dbReference type="InterPro" id="IPR036388">
    <property type="entry name" value="WH-like_DNA-bd_sf"/>
</dbReference>
<gene>
    <name evidence="11" type="primary">CUL1</name>
    <name evidence="11" type="ORF">Bhyg_08757</name>
</gene>
<dbReference type="InterPro" id="IPR036317">
    <property type="entry name" value="Cullin_homology_sf"/>
</dbReference>
<evidence type="ECO:0000259" key="10">
    <source>
        <dbReference type="PROSITE" id="PS50069"/>
    </source>
</evidence>
<evidence type="ECO:0000256" key="6">
    <source>
        <dbReference type="ARBA" id="ARBA00022843"/>
    </source>
</evidence>
<dbReference type="FunFam" id="1.10.10.10:FF:000161">
    <property type="entry name" value="Cullin 1"/>
    <property type="match status" value="1"/>
</dbReference>
<dbReference type="PROSITE" id="PS50069">
    <property type="entry name" value="CULLIN_2"/>
    <property type="match status" value="1"/>
</dbReference>
<accession>A0A9Q0N578</accession>
<keyword evidence="6" id="KW-0832">Ubl conjugation</keyword>
<comment type="pathway">
    <text evidence="1">Protein modification; protein ubiquitination.</text>
</comment>
<sequence>MDMYTLVYNYCTSVHSTAGRNQSSKAAMRRQGNDCPTYGVLFAIESSLFSQFVPGGGAQLVGQDLYKKLREFLEGYLIDLLKSGVDLIDEEVLTFYTKKWEEFQFSSKVLDGVCAYINRQWVKRECEEGHKDVYQIYQLALVSWRKHLFEHLNKQVTNAVLKLIERERNGEPINSLLVSGVIGCYVELGLNEENPNTRAPNLTVYTESFENVFIEDTERFYINESVEFLRINPVTEYMKRVEQRLQEEQKRVRTYLHESSGTRLSKTCEKVLIEKHLENFRSEFQNLLNSDKYNDLGRMYDLVSRIPEGLTELKKVLEDHIYQQGTGALESCYEAAINDPKLYVNTILDVHKKYHGLVSTSFKNDNGFVSALDKACGKFINTNAVTVASKSPMKSAELLAKCCDLLLKKSSKNPEENELEEALNDCMVVFKYIEDKDVVRSFYSKMLAKRLVHHTSASDDAESSMISKLKQACGYEYTVKLQRMFQDIGTSKTLNVRYREFLRNEEITPDIDFSIQVLSSGSWPFNQSYSFSMPSQLERPYKQFNDYYTSAHSGRKLNWLYQMCKGDLVTNCFKNKYTFQASTFQMAVLLQFNDQLSFTVQQIQTNTGINEDQLIQIIQILLKTKLLTSSDDESNITRSSVVELFENYKNKKLRININVPLKTEQKVEQENTQKTIEEDRKLEIQAAIVRIMKTRKVYQHMMLVGEVISILATRFKPKIPLIKKCIDTLIEKEYLERVENQKDTYSYLA</sequence>
<dbReference type="PROSITE" id="PS01256">
    <property type="entry name" value="CULLIN_1"/>
    <property type="match status" value="1"/>
</dbReference>
<dbReference type="FunFam" id="1.10.10.10:FF:000014">
    <property type="entry name" value="Cullin 1"/>
    <property type="match status" value="1"/>
</dbReference>
<dbReference type="OrthoDB" id="27073at2759"/>
<dbReference type="SUPFAM" id="SSF74788">
    <property type="entry name" value="Cullin repeat-like"/>
    <property type="match status" value="1"/>
</dbReference>
<dbReference type="GO" id="GO:0043066">
    <property type="term" value="P:negative regulation of apoptotic process"/>
    <property type="evidence" value="ECO:0007669"/>
    <property type="project" value="UniProtKB-ARBA"/>
</dbReference>
<dbReference type="GO" id="GO:0031146">
    <property type="term" value="P:SCF-dependent proteasomal ubiquitin-dependent protein catabolic process"/>
    <property type="evidence" value="ECO:0007669"/>
    <property type="project" value="UniProtKB-ARBA"/>
</dbReference>